<dbReference type="GO" id="GO:0010181">
    <property type="term" value="F:FMN binding"/>
    <property type="evidence" value="ECO:0007669"/>
    <property type="project" value="InterPro"/>
</dbReference>
<dbReference type="Gene3D" id="2.30.110.10">
    <property type="entry name" value="Electron Transport, Fmn-binding Protein, Chain A"/>
    <property type="match status" value="1"/>
</dbReference>
<dbReference type="SUPFAM" id="SSF50475">
    <property type="entry name" value="FMN-binding split barrel"/>
    <property type="match status" value="1"/>
</dbReference>
<dbReference type="GO" id="GO:0042602">
    <property type="term" value="F:riboflavin reductase (NADPH) activity"/>
    <property type="evidence" value="ECO:0007669"/>
    <property type="project" value="TreeGrafter"/>
</dbReference>
<dbReference type="Pfam" id="PF01613">
    <property type="entry name" value="Flavin_Reduct"/>
    <property type="match status" value="1"/>
</dbReference>
<evidence type="ECO:0000313" key="4">
    <source>
        <dbReference type="EMBL" id="KAK5957514.1"/>
    </source>
</evidence>
<dbReference type="PANTHER" id="PTHR30466:SF1">
    <property type="entry name" value="FMN REDUCTASE (NADH) RUTF"/>
    <property type="match status" value="1"/>
</dbReference>
<dbReference type="InterPro" id="IPR012349">
    <property type="entry name" value="Split_barrel_FMN-bd"/>
</dbReference>
<dbReference type="AlphaFoldDB" id="A0AAN8I8K1"/>
<dbReference type="SMART" id="SM00903">
    <property type="entry name" value="Flavin_Reduct"/>
    <property type="match status" value="1"/>
</dbReference>
<accession>A0AAN8I8K1</accession>
<sequence>MGATPPMNPVRLAAVFAATKVFHVLSRPRPLVHGSQRRVFSLAARRYDAQEVVAEEATRPIPREPHEPSLRDEAEESAVENGNDDVIAAGESDEATEFQKLQDEFKKHMSTVPHPIAIITAHPSTAENDDKAVVGATVSSFNTVSFDPELVVSFNLTTNSATYRTILETKHFVVNFPTSNISGMALAQHFTKGNETPPLASDTEPAVGPVNFQELQGQSPPNMKQYPPGVKLRNKEEHMGEAGFAFAFLCEYQNSLPVADHVIVTGRLIPQKIRSSKRFGWGEHNTYGNSFSSHHITLGYVHRTYGVVDGSGTFSFGDLWKLDDRFRYADLDKVPDHQFFQMKARYENRLKEIESARLLQQDISGRSPPSPPKKAVLRASELTPDALDNLERHYKERLVTLQTWFESKNKLEESGQAESQDFLGWQNLLIRKKMLLSLAELEKEERLYRARLRKLKAQKVQDSQNIGDGHSAEVQKAIDLRCHCEDNLEVILEAKRRKRSGQPQTGVQSLAVKFLNTRQITRFLESKRGLGYEALKKNYRKDCYVIQEARLSLMEQENAQPRDEVIIDGLKARIAYHVETNKLLKSLMVERITNADPSELNRLIAAPPEMKPGGKGFLKRMRDIEDKPHSTARVRDKEGKLGYKPSYSWKPDADGQRDSDTARDLEEMHAAQISDRHVSGGDQRSDFGEAEHDPLVMKHYEGEEIPSWPTEEKEPARNSIARRVSGRK</sequence>
<evidence type="ECO:0000256" key="2">
    <source>
        <dbReference type="SAM" id="MobiDB-lite"/>
    </source>
</evidence>
<dbReference type="Proteomes" id="UP001316803">
    <property type="component" value="Unassembled WGS sequence"/>
</dbReference>
<name>A0AAN8I8K1_9EURO</name>
<organism evidence="4 5">
    <name type="scientific">Knufia fluminis</name>
    <dbReference type="NCBI Taxonomy" id="191047"/>
    <lineage>
        <taxon>Eukaryota</taxon>
        <taxon>Fungi</taxon>
        <taxon>Dikarya</taxon>
        <taxon>Ascomycota</taxon>
        <taxon>Pezizomycotina</taxon>
        <taxon>Eurotiomycetes</taxon>
        <taxon>Chaetothyriomycetidae</taxon>
        <taxon>Chaetothyriales</taxon>
        <taxon>Trichomeriaceae</taxon>
        <taxon>Knufia</taxon>
    </lineage>
</organism>
<feature type="region of interest" description="Disordered" evidence="2">
    <location>
        <begin position="55"/>
        <end position="78"/>
    </location>
</feature>
<keyword evidence="5" id="KW-1185">Reference proteome</keyword>
<protein>
    <recommendedName>
        <fullName evidence="3">Flavin reductase like domain-containing protein</fullName>
    </recommendedName>
</protein>
<dbReference type="InterPro" id="IPR002563">
    <property type="entry name" value="Flavin_Rdtase-like_dom"/>
</dbReference>
<keyword evidence="1" id="KW-0560">Oxidoreductase</keyword>
<gene>
    <name evidence="4" type="ORF">OHC33_001890</name>
</gene>
<comment type="caution">
    <text evidence="4">The sequence shown here is derived from an EMBL/GenBank/DDBJ whole genome shotgun (WGS) entry which is preliminary data.</text>
</comment>
<feature type="domain" description="Flavin reductase like" evidence="3">
    <location>
        <begin position="109"/>
        <end position="281"/>
    </location>
</feature>
<feature type="region of interest" description="Disordered" evidence="2">
    <location>
        <begin position="622"/>
        <end position="728"/>
    </location>
</feature>
<evidence type="ECO:0000256" key="1">
    <source>
        <dbReference type="ARBA" id="ARBA00023002"/>
    </source>
</evidence>
<reference evidence="4 5" key="1">
    <citation type="submission" date="2022-12" db="EMBL/GenBank/DDBJ databases">
        <title>Genomic features and morphological characterization of a novel Knufia sp. strain isolated from spacecraft assembly facility.</title>
        <authorList>
            <person name="Teixeira M."/>
            <person name="Chander A.M."/>
            <person name="Stajich J.E."/>
            <person name="Venkateswaran K."/>
        </authorList>
    </citation>
    <scope>NUCLEOTIDE SEQUENCE [LARGE SCALE GENOMIC DNA]</scope>
    <source>
        <strain evidence="4 5">FJI-L2-BK-P2</strain>
    </source>
</reference>
<dbReference type="PANTHER" id="PTHR30466">
    <property type="entry name" value="FLAVIN REDUCTASE"/>
    <property type="match status" value="1"/>
</dbReference>
<dbReference type="InterPro" id="IPR050268">
    <property type="entry name" value="NADH-dep_flavin_reductase"/>
</dbReference>
<feature type="compositionally biased region" description="Basic and acidic residues" evidence="2">
    <location>
        <begin position="56"/>
        <end position="72"/>
    </location>
</feature>
<evidence type="ECO:0000259" key="3">
    <source>
        <dbReference type="SMART" id="SM00903"/>
    </source>
</evidence>
<dbReference type="EMBL" id="JAKLMC020000003">
    <property type="protein sequence ID" value="KAK5957514.1"/>
    <property type="molecule type" value="Genomic_DNA"/>
</dbReference>
<feature type="compositionally biased region" description="Basic and acidic residues" evidence="2">
    <location>
        <begin position="651"/>
        <end position="702"/>
    </location>
</feature>
<evidence type="ECO:0000313" key="5">
    <source>
        <dbReference type="Proteomes" id="UP001316803"/>
    </source>
</evidence>
<feature type="compositionally biased region" description="Basic and acidic residues" evidence="2">
    <location>
        <begin position="622"/>
        <end position="641"/>
    </location>
</feature>
<proteinExistence type="predicted"/>